<sequence length="379" mass="44690">MTIQYKHKINTASPLNFFRLIFRWHGGVCRATLQELISWLVLYEIIALIYHFVLNNNQQRFFSKVAVAVNKRMNYVPLEFILGFFVNAVVKRWSDCVHNMGYLDDQAIYVAQCIEGDEERPRMIRRTIVRYLCLTQVLVYRDICESVRKRFPTYGTIIRAGYLLNEEKEKLEDMDQLKKFTAGDDDGKYWMPVNWAFQLVIEARRSGYIKTDIWCCKLLEEMRKFQASMQKLCNYDWVQIPLAYPQQHIPVPLITLMQFIFYLGWMKVAAALMNPFGEDIDDLEVNFLIDKNFATSTCIVDDAFGDLPELQHDLFWSRPVEPIYSTDSIYLPYNRLVGSAIASQRRSKTEVTEPRMAIVQRDSRYWEHPTISPVKEIRF</sequence>
<dbReference type="Pfam" id="PF01062">
    <property type="entry name" value="Bestrophin"/>
    <property type="match status" value="2"/>
</dbReference>
<accession>A0A0N4UZ75</accession>
<organism evidence="9">
    <name type="scientific">Enterobius vermicularis</name>
    <name type="common">Human pinworm</name>
    <dbReference type="NCBI Taxonomy" id="51028"/>
    <lineage>
        <taxon>Eukaryota</taxon>
        <taxon>Metazoa</taxon>
        <taxon>Ecdysozoa</taxon>
        <taxon>Nematoda</taxon>
        <taxon>Chromadorea</taxon>
        <taxon>Rhabditida</taxon>
        <taxon>Spirurina</taxon>
        <taxon>Oxyuridomorpha</taxon>
        <taxon>Oxyuroidea</taxon>
        <taxon>Oxyuridae</taxon>
        <taxon>Enterobius</taxon>
    </lineage>
</organism>
<evidence type="ECO:0000256" key="2">
    <source>
        <dbReference type="ARBA" id="ARBA00022692"/>
    </source>
</evidence>
<gene>
    <name evidence="7" type="ORF">EVEC_LOCUS2621</name>
</gene>
<evidence type="ECO:0000256" key="3">
    <source>
        <dbReference type="ARBA" id="ARBA00022989"/>
    </source>
</evidence>
<keyword evidence="6" id="KW-0407">Ion channel</keyword>
<reference evidence="9" key="1">
    <citation type="submission" date="2017-02" db="UniProtKB">
        <authorList>
            <consortium name="WormBaseParasite"/>
        </authorList>
    </citation>
    <scope>IDENTIFICATION</scope>
</reference>
<evidence type="ECO:0000256" key="5">
    <source>
        <dbReference type="ARBA" id="ARBA00034769"/>
    </source>
</evidence>
<dbReference type="PANTHER" id="PTHR10736">
    <property type="entry name" value="BESTROPHIN"/>
    <property type="match status" value="1"/>
</dbReference>
<proteinExistence type="inferred from homology"/>
<dbReference type="EMBL" id="UXUI01007417">
    <property type="protein sequence ID" value="VDD87478.1"/>
    <property type="molecule type" value="Genomic_DNA"/>
</dbReference>
<keyword evidence="6" id="KW-0813">Transport</keyword>
<comment type="subcellular location">
    <subcellularLocation>
        <location evidence="6">Cell membrane</location>
        <topology evidence="6">Multi-pass membrane protein</topology>
    </subcellularLocation>
    <subcellularLocation>
        <location evidence="1">Membrane</location>
    </subcellularLocation>
</comment>
<evidence type="ECO:0000313" key="8">
    <source>
        <dbReference type="Proteomes" id="UP000274131"/>
    </source>
</evidence>
<dbReference type="GO" id="GO:0034707">
    <property type="term" value="C:chloride channel complex"/>
    <property type="evidence" value="ECO:0007669"/>
    <property type="project" value="UniProtKB-KW"/>
</dbReference>
<dbReference type="InterPro" id="IPR021134">
    <property type="entry name" value="Bestrophin-like"/>
</dbReference>
<dbReference type="Proteomes" id="UP000274131">
    <property type="component" value="Unassembled WGS sequence"/>
</dbReference>
<evidence type="ECO:0000256" key="6">
    <source>
        <dbReference type="RuleBase" id="RU363126"/>
    </source>
</evidence>
<keyword evidence="8" id="KW-1185">Reference proteome</keyword>
<dbReference type="GO" id="GO:0005886">
    <property type="term" value="C:plasma membrane"/>
    <property type="evidence" value="ECO:0007669"/>
    <property type="project" value="UniProtKB-SubCell"/>
</dbReference>
<keyword evidence="6" id="KW-0869">Chloride channel</keyword>
<evidence type="ECO:0000313" key="7">
    <source>
        <dbReference type="EMBL" id="VDD87478.1"/>
    </source>
</evidence>
<dbReference type="WBParaSite" id="EVEC_0000291301-mRNA-1">
    <property type="protein sequence ID" value="EVEC_0000291301-mRNA-1"/>
    <property type="gene ID" value="EVEC_0000291301"/>
</dbReference>
<keyword evidence="6" id="KW-0868">Chloride</keyword>
<comment type="function">
    <text evidence="6">Forms chloride channels.</text>
</comment>
<name>A0A0N4UZ75_ENTVE</name>
<dbReference type="AlphaFoldDB" id="A0A0N4UZ75"/>
<reference evidence="7 8" key="2">
    <citation type="submission" date="2018-10" db="EMBL/GenBank/DDBJ databases">
        <authorList>
            <consortium name="Pathogen Informatics"/>
        </authorList>
    </citation>
    <scope>NUCLEOTIDE SEQUENCE [LARGE SCALE GENOMIC DNA]</scope>
</reference>
<keyword evidence="6" id="KW-1003">Cell membrane</keyword>
<protein>
    <recommendedName>
        <fullName evidence="6">Bestrophin homolog</fullName>
    </recommendedName>
</protein>
<keyword evidence="4 6" id="KW-0472">Membrane</keyword>
<comment type="similarity">
    <text evidence="5 6">Belongs to the anion channel-forming bestrophin (TC 1.A.46) family. Calcium-sensitive chloride channel subfamily.</text>
</comment>
<dbReference type="GO" id="GO:0005254">
    <property type="term" value="F:chloride channel activity"/>
    <property type="evidence" value="ECO:0007669"/>
    <property type="project" value="UniProtKB-KW"/>
</dbReference>
<keyword evidence="2 6" id="KW-0812">Transmembrane</keyword>
<dbReference type="InterPro" id="IPR000615">
    <property type="entry name" value="Bestrophin"/>
</dbReference>
<evidence type="ECO:0000256" key="1">
    <source>
        <dbReference type="ARBA" id="ARBA00004370"/>
    </source>
</evidence>
<feature type="transmembrane region" description="Helical" evidence="6">
    <location>
        <begin position="36"/>
        <end position="54"/>
    </location>
</feature>
<dbReference type="PANTHER" id="PTHR10736:SF0">
    <property type="entry name" value="BESTROPHIN HOMOLOG"/>
    <property type="match status" value="1"/>
</dbReference>
<evidence type="ECO:0000256" key="4">
    <source>
        <dbReference type="ARBA" id="ARBA00023136"/>
    </source>
</evidence>
<keyword evidence="3 6" id="KW-1133">Transmembrane helix</keyword>
<keyword evidence="6" id="KW-0406">Ion transport</keyword>
<dbReference type="OrthoDB" id="201595at2759"/>
<comment type="caution">
    <text evidence="6">Lacks conserved residue(s) required for the propagation of feature annotation.</text>
</comment>
<evidence type="ECO:0000313" key="9">
    <source>
        <dbReference type="WBParaSite" id="EVEC_0000291301-mRNA-1"/>
    </source>
</evidence>